<dbReference type="InterPro" id="IPR047533">
    <property type="entry name" value="RecA-like_PEX6_r2"/>
</dbReference>
<evidence type="ECO:0000256" key="3">
    <source>
        <dbReference type="ARBA" id="ARBA00022593"/>
    </source>
</evidence>
<dbReference type="SUPFAM" id="SSF52540">
    <property type="entry name" value="P-loop containing nucleoside triphosphate hydrolases"/>
    <property type="match status" value="2"/>
</dbReference>
<dbReference type="FunFam" id="3.40.50.300:FF:001716">
    <property type="entry name" value="Peroxisome biogenesis protein 6"/>
    <property type="match status" value="1"/>
</dbReference>
<accession>A0A7J0GSD6</accession>
<name>A0A7J0GSD6_9ERIC</name>
<evidence type="ECO:0000313" key="13">
    <source>
        <dbReference type="Proteomes" id="UP000585474"/>
    </source>
</evidence>
<dbReference type="FunFam" id="1.10.8.60:FF:000077">
    <property type="entry name" value="Peroxisome biogenesis protein 6"/>
    <property type="match status" value="1"/>
</dbReference>
<dbReference type="Gene3D" id="1.10.8.60">
    <property type="match status" value="1"/>
</dbReference>
<gene>
    <name evidence="12" type="ORF">Acr_23g0021010</name>
</gene>
<keyword evidence="7" id="KW-0472">Membrane</keyword>
<dbReference type="InterPro" id="IPR050168">
    <property type="entry name" value="AAA_ATPase_domain"/>
</dbReference>
<comment type="catalytic activity">
    <reaction evidence="10">
        <text>ATP + H2O = ADP + phosphate + H(+)</text>
        <dbReference type="Rhea" id="RHEA:13065"/>
        <dbReference type="ChEBI" id="CHEBI:15377"/>
        <dbReference type="ChEBI" id="CHEBI:15378"/>
        <dbReference type="ChEBI" id="CHEBI:30616"/>
        <dbReference type="ChEBI" id="CHEBI:43474"/>
        <dbReference type="ChEBI" id="CHEBI:456216"/>
    </reaction>
    <physiologicalReaction direction="left-to-right" evidence="10">
        <dbReference type="Rhea" id="RHEA:13066"/>
    </physiologicalReaction>
</comment>
<comment type="similarity">
    <text evidence="2">Belongs to the AAA ATPase family.</text>
</comment>
<dbReference type="PROSITE" id="PS00674">
    <property type="entry name" value="AAA"/>
    <property type="match status" value="1"/>
</dbReference>
<dbReference type="GO" id="GO:0016887">
    <property type="term" value="F:ATP hydrolysis activity"/>
    <property type="evidence" value="ECO:0007669"/>
    <property type="project" value="InterPro"/>
</dbReference>
<keyword evidence="6" id="KW-0067">ATP-binding</keyword>
<dbReference type="CDD" id="cd19527">
    <property type="entry name" value="RecA-like_PEX6_r2"/>
    <property type="match status" value="1"/>
</dbReference>
<protein>
    <recommendedName>
        <fullName evidence="8">Peroxisomal ATPase PEX6</fullName>
    </recommendedName>
    <alternativeName>
        <fullName evidence="9">Peroxin-6</fullName>
    </alternativeName>
</protein>
<dbReference type="InterPro" id="IPR003959">
    <property type="entry name" value="ATPase_AAA_core"/>
</dbReference>
<feature type="domain" description="AAA+ ATPase" evidence="11">
    <location>
        <begin position="191"/>
        <end position="350"/>
    </location>
</feature>
<dbReference type="OrthoDB" id="2187at2759"/>
<dbReference type="InterPro" id="IPR003960">
    <property type="entry name" value="ATPase_AAA_CS"/>
</dbReference>
<dbReference type="FunFam" id="3.40.50.300:FF:000109">
    <property type="entry name" value="Peroxisomal biogenesis factor 6"/>
    <property type="match status" value="1"/>
</dbReference>
<dbReference type="GO" id="GO:0005524">
    <property type="term" value="F:ATP binding"/>
    <property type="evidence" value="ECO:0007669"/>
    <property type="project" value="UniProtKB-KW"/>
</dbReference>
<dbReference type="GO" id="GO:0005778">
    <property type="term" value="C:peroxisomal membrane"/>
    <property type="evidence" value="ECO:0007669"/>
    <property type="project" value="TreeGrafter"/>
</dbReference>
<dbReference type="InterPro" id="IPR003593">
    <property type="entry name" value="AAA+_ATPase"/>
</dbReference>
<dbReference type="GO" id="GO:0005829">
    <property type="term" value="C:cytosol"/>
    <property type="evidence" value="ECO:0007669"/>
    <property type="project" value="TreeGrafter"/>
</dbReference>
<dbReference type="Pfam" id="PF00004">
    <property type="entry name" value="AAA"/>
    <property type="match status" value="2"/>
</dbReference>
<sequence length="774" mass="85310">MIVFPSYSYPPDQLVPLDQEVAYVSPLLAFNLRYASHLRISFVKIPECGTLESLKGSSSIEAEDRQEMIDLALQNYFEKDRYLTRGDLFCIYINWTCKSSLCIPCGQKMQNNNNDIIYFKVMAMEPSDERVLRVNHTKTALVLGGCVPSAVPPNSLISMSKEFVPLQGDTVKNLASILTPPLCPSALSSKFKVAVMLYGLPGCGKRTVIKYVASRLGLHVVEYNCYNLMASSERKTSIALVEAFKTARRYSPAILLLRHFEAFRNLVSQMGSPLDQVGINTEVASVIREFTEPVMEDEDIYSEENSTSDFGDEIVSNHPLLLVAAADSSEGLPPTIRRCFTHEIGMGPLTEEQRAEMLSQSLHVSGLLPNVGYSLCTLVMAVDFDESGYCFLQAASDDLIKDIVGQTSGFMPRDMCAVIADAGASLIPRQDIQFDKVEPGNFGEKRSVVLKPELDNKPCDDASPVLGKEDLAKALERSKKRNASALGTPKVPNVKWEDVGGLENVKKSILDTVQLPLLHKDLFSSGLRKRSGVLLYGPPGTGKLFATECSLNFLSVKGPELINMYIGESEKNVRDIFQKARSARPCVIFFDELDSLAPARGASGDSGGVMDRVVSQMLAEIDGLNDSSQDLFIIGASNRPDLIDPALLRPGRFDKLLYVGVNSDPSYRERVLKALTRKFKLHEDVSLYSIAKRCPSNFTGADMYALCADAWFHAAKRKVLDPCSDSNCADDQADSVAVEYDDFVKVLGELSPSLSLAELKKYELLRDQFEGGSR</sequence>
<feature type="domain" description="AAA+ ATPase" evidence="11">
    <location>
        <begin position="529"/>
        <end position="664"/>
    </location>
</feature>
<proteinExistence type="inferred from homology"/>
<evidence type="ECO:0000313" key="12">
    <source>
        <dbReference type="EMBL" id="GFZ13716.1"/>
    </source>
</evidence>
<evidence type="ECO:0000256" key="1">
    <source>
        <dbReference type="ARBA" id="ARBA00004370"/>
    </source>
</evidence>
<keyword evidence="5" id="KW-0378">Hydrolase</keyword>
<dbReference type="Gene3D" id="3.40.50.300">
    <property type="entry name" value="P-loop containing nucleotide triphosphate hydrolases"/>
    <property type="match status" value="2"/>
</dbReference>
<dbReference type="AlphaFoldDB" id="A0A7J0GSD6"/>
<evidence type="ECO:0000256" key="9">
    <source>
        <dbReference type="ARBA" id="ARBA00034920"/>
    </source>
</evidence>
<dbReference type="InterPro" id="IPR027417">
    <property type="entry name" value="P-loop_NTPase"/>
</dbReference>
<evidence type="ECO:0000256" key="7">
    <source>
        <dbReference type="ARBA" id="ARBA00023136"/>
    </source>
</evidence>
<dbReference type="SMART" id="SM00382">
    <property type="entry name" value="AAA"/>
    <property type="match status" value="2"/>
</dbReference>
<evidence type="ECO:0000259" key="11">
    <source>
        <dbReference type="SMART" id="SM00382"/>
    </source>
</evidence>
<dbReference type="GO" id="GO:0016558">
    <property type="term" value="P:protein import into peroxisome matrix"/>
    <property type="evidence" value="ECO:0007669"/>
    <property type="project" value="TreeGrafter"/>
</dbReference>
<keyword evidence="13" id="KW-1185">Reference proteome</keyword>
<dbReference type="PANTHER" id="PTHR23077:SF9">
    <property type="entry name" value="PEROXISOMAL ATPASE PEX6"/>
    <property type="match status" value="1"/>
</dbReference>
<evidence type="ECO:0000256" key="8">
    <source>
        <dbReference type="ARBA" id="ARBA00034811"/>
    </source>
</evidence>
<dbReference type="Proteomes" id="UP000585474">
    <property type="component" value="Unassembled WGS sequence"/>
</dbReference>
<organism evidence="12 13">
    <name type="scientific">Actinidia rufa</name>
    <dbReference type="NCBI Taxonomy" id="165716"/>
    <lineage>
        <taxon>Eukaryota</taxon>
        <taxon>Viridiplantae</taxon>
        <taxon>Streptophyta</taxon>
        <taxon>Embryophyta</taxon>
        <taxon>Tracheophyta</taxon>
        <taxon>Spermatophyta</taxon>
        <taxon>Magnoliopsida</taxon>
        <taxon>eudicotyledons</taxon>
        <taxon>Gunneridae</taxon>
        <taxon>Pentapetalae</taxon>
        <taxon>asterids</taxon>
        <taxon>Ericales</taxon>
        <taxon>Actinidiaceae</taxon>
        <taxon>Actinidia</taxon>
    </lineage>
</organism>
<evidence type="ECO:0000256" key="2">
    <source>
        <dbReference type="ARBA" id="ARBA00006914"/>
    </source>
</evidence>
<evidence type="ECO:0000256" key="4">
    <source>
        <dbReference type="ARBA" id="ARBA00022741"/>
    </source>
</evidence>
<dbReference type="EMBL" id="BJWL01000023">
    <property type="protein sequence ID" value="GFZ13716.1"/>
    <property type="molecule type" value="Genomic_DNA"/>
</dbReference>
<comment type="caution">
    <text evidence="12">The sequence shown here is derived from an EMBL/GenBank/DDBJ whole genome shotgun (WGS) entry which is preliminary data.</text>
</comment>
<keyword evidence="4" id="KW-0547">Nucleotide-binding</keyword>
<keyword evidence="3" id="KW-0962">Peroxisome biogenesis</keyword>
<evidence type="ECO:0000256" key="10">
    <source>
        <dbReference type="ARBA" id="ARBA00048778"/>
    </source>
</evidence>
<dbReference type="PANTHER" id="PTHR23077">
    <property type="entry name" value="AAA-FAMILY ATPASE"/>
    <property type="match status" value="1"/>
</dbReference>
<comment type="subcellular location">
    <subcellularLocation>
        <location evidence="1">Membrane</location>
    </subcellularLocation>
</comment>
<reference evidence="12 13" key="1">
    <citation type="submission" date="2019-07" db="EMBL/GenBank/DDBJ databases">
        <title>De Novo Assembly of kiwifruit Actinidia rufa.</title>
        <authorList>
            <person name="Sugita-Konishi S."/>
            <person name="Sato K."/>
            <person name="Mori E."/>
            <person name="Abe Y."/>
            <person name="Kisaki G."/>
            <person name="Hamano K."/>
            <person name="Suezawa K."/>
            <person name="Otani M."/>
            <person name="Fukuda T."/>
            <person name="Manabe T."/>
            <person name="Gomi K."/>
            <person name="Tabuchi M."/>
            <person name="Akimitsu K."/>
            <person name="Kataoka I."/>
        </authorList>
    </citation>
    <scope>NUCLEOTIDE SEQUENCE [LARGE SCALE GENOMIC DNA]</scope>
    <source>
        <strain evidence="13">cv. Fuchu</strain>
    </source>
</reference>
<evidence type="ECO:0000256" key="6">
    <source>
        <dbReference type="ARBA" id="ARBA00022840"/>
    </source>
</evidence>
<evidence type="ECO:0000256" key="5">
    <source>
        <dbReference type="ARBA" id="ARBA00022801"/>
    </source>
</evidence>